<gene>
    <name evidence="1" type="ORF">CEXT_286611</name>
</gene>
<dbReference type="EMBL" id="BPLR01009153">
    <property type="protein sequence ID" value="GIY29921.1"/>
    <property type="molecule type" value="Genomic_DNA"/>
</dbReference>
<proteinExistence type="predicted"/>
<organism evidence="1 2">
    <name type="scientific">Caerostris extrusa</name>
    <name type="common">Bark spider</name>
    <name type="synonym">Caerostris bankana</name>
    <dbReference type="NCBI Taxonomy" id="172846"/>
    <lineage>
        <taxon>Eukaryota</taxon>
        <taxon>Metazoa</taxon>
        <taxon>Ecdysozoa</taxon>
        <taxon>Arthropoda</taxon>
        <taxon>Chelicerata</taxon>
        <taxon>Arachnida</taxon>
        <taxon>Araneae</taxon>
        <taxon>Araneomorphae</taxon>
        <taxon>Entelegynae</taxon>
        <taxon>Araneoidea</taxon>
        <taxon>Araneidae</taxon>
        <taxon>Caerostris</taxon>
    </lineage>
</organism>
<reference evidence="1 2" key="1">
    <citation type="submission" date="2021-06" db="EMBL/GenBank/DDBJ databases">
        <title>Caerostris extrusa draft genome.</title>
        <authorList>
            <person name="Kono N."/>
            <person name="Arakawa K."/>
        </authorList>
    </citation>
    <scope>NUCLEOTIDE SEQUENCE [LARGE SCALE GENOMIC DNA]</scope>
</reference>
<evidence type="ECO:0000313" key="2">
    <source>
        <dbReference type="Proteomes" id="UP001054945"/>
    </source>
</evidence>
<accession>A0AAV4SB88</accession>
<keyword evidence="2" id="KW-1185">Reference proteome</keyword>
<evidence type="ECO:0000313" key="1">
    <source>
        <dbReference type="EMBL" id="GIY29921.1"/>
    </source>
</evidence>
<dbReference type="Proteomes" id="UP001054945">
    <property type="component" value="Unassembled WGS sequence"/>
</dbReference>
<comment type="caution">
    <text evidence="1">The sequence shown here is derived from an EMBL/GenBank/DDBJ whole genome shotgun (WGS) entry which is preliminary data.</text>
</comment>
<sequence>MLTTDVHCGTLRRRGFPRPMLFTAPAVITTTTTTTTFHHHHDLLSLSCPCILLLGNLSWWKFQIGLSDLTFNMRDIDDSGYRTLQTPSQTDPGELLRI</sequence>
<dbReference type="AlphaFoldDB" id="A0AAV4SB88"/>
<name>A0AAV4SB88_CAEEX</name>
<protein>
    <submittedName>
        <fullName evidence="1">Uncharacterized protein</fullName>
    </submittedName>
</protein>